<keyword evidence="1" id="KW-0813">Transport</keyword>
<dbReference type="FunFam" id="3.40.50.300:FF:000134">
    <property type="entry name" value="Iron-enterobactin ABC transporter ATP-binding protein"/>
    <property type="match status" value="1"/>
</dbReference>
<dbReference type="SUPFAM" id="SSF52540">
    <property type="entry name" value="P-loop containing nucleoside triphosphate hydrolases"/>
    <property type="match status" value="1"/>
</dbReference>
<accession>A0A5B8Y5J0</accession>
<dbReference type="Proteomes" id="UP000315995">
    <property type="component" value="Chromosome"/>
</dbReference>
<dbReference type="InterPro" id="IPR017871">
    <property type="entry name" value="ABC_transporter-like_CS"/>
</dbReference>
<feature type="domain" description="ABC transporter" evidence="6">
    <location>
        <begin position="59"/>
        <end position="294"/>
    </location>
</feature>
<dbReference type="PANTHER" id="PTHR42794">
    <property type="entry name" value="HEMIN IMPORT ATP-BINDING PROTEIN HMUV"/>
    <property type="match status" value="1"/>
</dbReference>
<evidence type="ECO:0000256" key="2">
    <source>
        <dbReference type="ARBA" id="ARBA00022741"/>
    </source>
</evidence>
<name>A0A4Y6PTA3_PERCE</name>
<keyword evidence="8" id="KW-1185">Reference proteome</keyword>
<dbReference type="PROSITE" id="PS00211">
    <property type="entry name" value="ABC_TRANSPORTER_1"/>
    <property type="match status" value="1"/>
</dbReference>
<evidence type="ECO:0000259" key="6">
    <source>
        <dbReference type="PROSITE" id="PS50893"/>
    </source>
</evidence>
<dbReference type="Gene3D" id="3.40.50.300">
    <property type="entry name" value="P-loop containing nucleotide triphosphate hydrolases"/>
    <property type="match status" value="1"/>
</dbReference>
<dbReference type="CDD" id="cd03214">
    <property type="entry name" value="ABC_Iron-Siderophores_B12_Hemin"/>
    <property type="match status" value="1"/>
</dbReference>
<dbReference type="AlphaFoldDB" id="A0A4Y6PTA3"/>
<proteinExistence type="predicted"/>
<organism evidence="7 8">
    <name type="scientific">Persicimonas caeni</name>
    <dbReference type="NCBI Taxonomy" id="2292766"/>
    <lineage>
        <taxon>Bacteria</taxon>
        <taxon>Deltaproteobacteria</taxon>
        <taxon>Bradymonadales</taxon>
        <taxon>Bradymonadaceae</taxon>
        <taxon>Persicimonas</taxon>
    </lineage>
</organism>
<dbReference type="GO" id="GO:0005524">
    <property type="term" value="F:ATP binding"/>
    <property type="evidence" value="ECO:0007669"/>
    <property type="project" value="UniProtKB-KW"/>
</dbReference>
<evidence type="ECO:0000313" key="7">
    <source>
        <dbReference type="EMBL" id="QDG51257.1"/>
    </source>
</evidence>
<dbReference type="GO" id="GO:0016887">
    <property type="term" value="F:ATP hydrolysis activity"/>
    <property type="evidence" value="ECO:0007669"/>
    <property type="project" value="InterPro"/>
</dbReference>
<dbReference type="EMBL" id="CP041186">
    <property type="protein sequence ID" value="QDG51257.1"/>
    <property type="molecule type" value="Genomic_DNA"/>
</dbReference>
<dbReference type="OrthoDB" id="9809450at2"/>
<evidence type="ECO:0000256" key="4">
    <source>
        <dbReference type="ARBA" id="ARBA00022967"/>
    </source>
</evidence>
<accession>A0A4Y6PTA3</accession>
<dbReference type="InterPro" id="IPR003593">
    <property type="entry name" value="AAA+_ATPase"/>
</dbReference>
<evidence type="ECO:0000256" key="5">
    <source>
        <dbReference type="SAM" id="MobiDB-lite"/>
    </source>
</evidence>
<dbReference type="PROSITE" id="PS50893">
    <property type="entry name" value="ABC_TRANSPORTER_2"/>
    <property type="match status" value="1"/>
</dbReference>
<reference evidence="7 8" key="1">
    <citation type="submission" date="2019-06" db="EMBL/GenBank/DDBJ databases">
        <title>Persicimonas caeni gen. nov., sp. nov., a predatory bacterium isolated from solar saltern.</title>
        <authorList>
            <person name="Wang S."/>
        </authorList>
    </citation>
    <scope>NUCLEOTIDE SEQUENCE [LARGE SCALE GENOMIC DNA]</scope>
    <source>
        <strain evidence="7 8">YN101</strain>
    </source>
</reference>
<keyword evidence="2" id="KW-0547">Nucleotide-binding</keyword>
<dbReference type="Pfam" id="PF00005">
    <property type="entry name" value="ABC_tran"/>
    <property type="match status" value="1"/>
</dbReference>
<gene>
    <name evidence="7" type="ORF">FIV42_11045</name>
</gene>
<sequence length="309" mass="33318">MQFKSGEDRGGDASPSVPLHSASLHGKGVLSSVLSIPRLRLGRRGRCCVYIRSSELTTITAHNLTHAFGPTEVLRDVSLTIEPGESVALVGPNGAGKTTLMRTLAGLLDPQGGRVELDGEDLQHVDRRQVARKLSVVPQARPQVFEFSALEVVLMGFHARSGRFSLPSKDQKTRALQAMERLEVAHLAERAASVLSGGELQRVLMARTMVTEADTWLLDEPTASLDLRHQVALLDRVSEHCAEGGSALAVLHDLALVDRYFDRVVVLDAGRAVADGPTASTLTESLLSEVFEVPLRGGTVAGRKVWVVE</sequence>
<evidence type="ECO:0000313" key="8">
    <source>
        <dbReference type="Proteomes" id="UP000315995"/>
    </source>
</evidence>
<evidence type="ECO:0000256" key="1">
    <source>
        <dbReference type="ARBA" id="ARBA00022448"/>
    </source>
</evidence>
<evidence type="ECO:0000256" key="3">
    <source>
        <dbReference type="ARBA" id="ARBA00022840"/>
    </source>
</evidence>
<dbReference type="PANTHER" id="PTHR42794:SF1">
    <property type="entry name" value="HEMIN IMPORT ATP-BINDING PROTEIN HMUV"/>
    <property type="match status" value="1"/>
</dbReference>
<keyword evidence="3 7" id="KW-0067">ATP-binding</keyword>
<keyword evidence="4" id="KW-1278">Translocase</keyword>
<feature type="region of interest" description="Disordered" evidence="5">
    <location>
        <begin position="1"/>
        <end position="21"/>
    </location>
</feature>
<dbReference type="SMART" id="SM00382">
    <property type="entry name" value="AAA"/>
    <property type="match status" value="1"/>
</dbReference>
<protein>
    <submittedName>
        <fullName evidence="7">ABC transporter ATP-binding protein</fullName>
    </submittedName>
</protein>
<dbReference type="InterPro" id="IPR027417">
    <property type="entry name" value="P-loop_NTPase"/>
</dbReference>
<dbReference type="InterPro" id="IPR003439">
    <property type="entry name" value="ABC_transporter-like_ATP-bd"/>
</dbReference>
<feature type="compositionally biased region" description="Basic and acidic residues" evidence="5">
    <location>
        <begin position="1"/>
        <end position="11"/>
    </location>
</feature>